<evidence type="ECO:0000313" key="3">
    <source>
        <dbReference type="EMBL" id="KZO95201.1"/>
    </source>
</evidence>
<evidence type="ECO:0008006" key="5">
    <source>
        <dbReference type="Google" id="ProtNLM"/>
    </source>
</evidence>
<evidence type="ECO:0000313" key="4">
    <source>
        <dbReference type="Proteomes" id="UP000076738"/>
    </source>
</evidence>
<protein>
    <recommendedName>
        <fullName evidence="5">Secreted protein</fullName>
    </recommendedName>
</protein>
<evidence type="ECO:0000256" key="1">
    <source>
        <dbReference type="SAM" id="MobiDB-lite"/>
    </source>
</evidence>
<evidence type="ECO:0000256" key="2">
    <source>
        <dbReference type="SAM" id="SignalP"/>
    </source>
</evidence>
<feature type="signal peptide" evidence="2">
    <location>
        <begin position="1"/>
        <end position="25"/>
    </location>
</feature>
<feature type="compositionally biased region" description="Polar residues" evidence="1">
    <location>
        <begin position="55"/>
        <end position="68"/>
    </location>
</feature>
<name>A0A167L073_CALVF</name>
<dbReference type="AlphaFoldDB" id="A0A167L073"/>
<feature type="chain" id="PRO_5007889627" description="Secreted protein" evidence="2">
    <location>
        <begin position="26"/>
        <end position="74"/>
    </location>
</feature>
<proteinExistence type="predicted"/>
<reference evidence="3 4" key="1">
    <citation type="journal article" date="2016" name="Mol. Biol. Evol.">
        <title>Comparative Genomics of Early-Diverging Mushroom-Forming Fungi Provides Insights into the Origins of Lignocellulose Decay Capabilities.</title>
        <authorList>
            <person name="Nagy L.G."/>
            <person name="Riley R."/>
            <person name="Tritt A."/>
            <person name="Adam C."/>
            <person name="Daum C."/>
            <person name="Floudas D."/>
            <person name="Sun H."/>
            <person name="Yadav J.S."/>
            <person name="Pangilinan J."/>
            <person name="Larsson K.H."/>
            <person name="Matsuura K."/>
            <person name="Barry K."/>
            <person name="Labutti K."/>
            <person name="Kuo R."/>
            <person name="Ohm R.A."/>
            <person name="Bhattacharya S.S."/>
            <person name="Shirouzu T."/>
            <person name="Yoshinaga Y."/>
            <person name="Martin F.M."/>
            <person name="Grigoriev I.V."/>
            <person name="Hibbett D.S."/>
        </authorList>
    </citation>
    <scope>NUCLEOTIDE SEQUENCE [LARGE SCALE GENOMIC DNA]</scope>
    <source>
        <strain evidence="3 4">TUFC12733</strain>
    </source>
</reference>
<organism evidence="3 4">
    <name type="scientific">Calocera viscosa (strain TUFC12733)</name>
    <dbReference type="NCBI Taxonomy" id="1330018"/>
    <lineage>
        <taxon>Eukaryota</taxon>
        <taxon>Fungi</taxon>
        <taxon>Dikarya</taxon>
        <taxon>Basidiomycota</taxon>
        <taxon>Agaricomycotina</taxon>
        <taxon>Dacrymycetes</taxon>
        <taxon>Dacrymycetales</taxon>
        <taxon>Dacrymycetaceae</taxon>
        <taxon>Calocera</taxon>
    </lineage>
</organism>
<accession>A0A167L073</accession>
<sequence length="74" mass="7911">MTCAAWMACAQWGAALLRSSGFVGSRPVTGSFVHSQTTRCAATTAPELRTFPSRFQGQVDQGTETKTPISCRAE</sequence>
<dbReference type="Proteomes" id="UP000076738">
    <property type="component" value="Unassembled WGS sequence"/>
</dbReference>
<keyword evidence="4" id="KW-1185">Reference proteome</keyword>
<feature type="region of interest" description="Disordered" evidence="1">
    <location>
        <begin position="55"/>
        <end position="74"/>
    </location>
</feature>
<dbReference type="EMBL" id="KV417290">
    <property type="protein sequence ID" value="KZO95201.1"/>
    <property type="molecule type" value="Genomic_DNA"/>
</dbReference>
<keyword evidence="2" id="KW-0732">Signal</keyword>
<gene>
    <name evidence="3" type="ORF">CALVIDRAFT_538341</name>
</gene>